<evidence type="ECO:0000313" key="3">
    <source>
        <dbReference type="EMBL" id="MBB6068792.1"/>
    </source>
</evidence>
<dbReference type="InterPro" id="IPR004147">
    <property type="entry name" value="ABC1_dom"/>
</dbReference>
<dbReference type="SUPFAM" id="SSF56112">
    <property type="entry name" value="Protein kinase-like (PK-like)"/>
    <property type="match status" value="1"/>
</dbReference>
<evidence type="ECO:0000313" key="4">
    <source>
        <dbReference type="Proteomes" id="UP000582837"/>
    </source>
</evidence>
<dbReference type="InterPro" id="IPR011009">
    <property type="entry name" value="Kinase-like_dom_sf"/>
</dbReference>
<evidence type="ECO:0000259" key="2">
    <source>
        <dbReference type="PROSITE" id="PS50011"/>
    </source>
</evidence>
<keyword evidence="3" id="KW-0808">Transferase</keyword>
<protein>
    <submittedName>
        <fullName evidence="3">Putative unusual protein kinase regulating ubiquinone biosynthesis (AarF/ABC1/UbiB family)</fullName>
    </submittedName>
</protein>
<keyword evidence="4" id="KW-1185">Reference proteome</keyword>
<organism evidence="3 4">
    <name type="scientific">Longimicrobium terrae</name>
    <dbReference type="NCBI Taxonomy" id="1639882"/>
    <lineage>
        <taxon>Bacteria</taxon>
        <taxon>Pseudomonadati</taxon>
        <taxon>Gemmatimonadota</taxon>
        <taxon>Longimicrobiia</taxon>
        <taxon>Longimicrobiales</taxon>
        <taxon>Longimicrobiaceae</taxon>
        <taxon>Longimicrobium</taxon>
    </lineage>
</organism>
<proteinExistence type="inferred from homology"/>
<gene>
    <name evidence="3" type="ORF">HNQ61_000403</name>
</gene>
<comment type="caution">
    <text evidence="3">The sequence shown here is derived from an EMBL/GenBank/DDBJ whole genome shotgun (WGS) entry which is preliminary data.</text>
</comment>
<feature type="domain" description="Protein kinase" evidence="2">
    <location>
        <begin position="111"/>
        <end position="502"/>
    </location>
</feature>
<dbReference type="CDD" id="cd05121">
    <property type="entry name" value="ABC1_ADCK3-like"/>
    <property type="match status" value="1"/>
</dbReference>
<dbReference type="PANTHER" id="PTHR10566:SF113">
    <property type="entry name" value="PROTEIN ACTIVITY OF BC1 COMPLEX KINASE 7, CHLOROPLASTIC"/>
    <property type="match status" value="1"/>
</dbReference>
<dbReference type="AlphaFoldDB" id="A0A841GN99"/>
<name>A0A841GN99_9BACT</name>
<keyword evidence="3" id="KW-0830">Ubiquinone</keyword>
<evidence type="ECO:0000256" key="1">
    <source>
        <dbReference type="ARBA" id="ARBA00009670"/>
    </source>
</evidence>
<dbReference type="PROSITE" id="PS50011">
    <property type="entry name" value="PROTEIN_KINASE_DOM"/>
    <property type="match status" value="1"/>
</dbReference>
<dbReference type="RefSeq" id="WP_170031185.1">
    <property type="nucleotide sequence ID" value="NZ_JABDTL010000001.1"/>
</dbReference>
<dbReference type="GO" id="GO:0004672">
    <property type="term" value="F:protein kinase activity"/>
    <property type="evidence" value="ECO:0007669"/>
    <property type="project" value="InterPro"/>
</dbReference>
<dbReference type="PANTHER" id="PTHR10566">
    <property type="entry name" value="CHAPERONE-ACTIVITY OF BC1 COMPLEX CABC1 -RELATED"/>
    <property type="match status" value="1"/>
</dbReference>
<accession>A0A841GN99</accession>
<sequence>MRTLFLIFRLLPFALSFGVDRRRFLFWGRPVRRSAAYHLRRAERLARTIPKLGPTFVKIGQVFAARPDVVPEPYLDALSALTDRVPFVPFAEIERELIAAYGAPVDEVFQDFDRVPLAAGSLGQVYRARFGGEDVVVKVLRPGVEAVVEHDTRFVRRVLSIVERFWTHPQVRGIHVALDEFERRIADEMDFRKEAAYARSIGERFARNPRVIVPRVIDGMVHRRALVLEFVQGTRVDAIEPLVRAGTVNPEGVVSAVVEAYIQMMLVDGIFHADPHPGNLLVRDDGALVLLDFGMVIEVDPEMRRHLVHTALAAVRGDADRVVEGFFNLGIVEPDTDRETIRRLVSVILEMTQRGAELAEMQRALADEVMQLLYDWPVVLTGEMTYFGRAVALIEGLGARHVPNFNPVRYVTPMLMRHRSALLRALGPAEGESEDMAFVLGLLARDVTRVVGNAGRELIGVLASRIPGVFAALRGPARPQPAAPVPAVAPMTEYVSLPIGAE</sequence>
<dbReference type="Gene3D" id="1.10.510.10">
    <property type="entry name" value="Transferase(Phosphotransferase) domain 1"/>
    <property type="match status" value="1"/>
</dbReference>
<comment type="similarity">
    <text evidence="1">Belongs to the protein kinase superfamily. ADCK protein kinase family.</text>
</comment>
<dbReference type="Proteomes" id="UP000582837">
    <property type="component" value="Unassembled WGS sequence"/>
</dbReference>
<reference evidence="3 4" key="1">
    <citation type="submission" date="2020-08" db="EMBL/GenBank/DDBJ databases">
        <title>Genomic Encyclopedia of Type Strains, Phase IV (KMG-IV): sequencing the most valuable type-strain genomes for metagenomic binning, comparative biology and taxonomic classification.</title>
        <authorList>
            <person name="Goeker M."/>
        </authorList>
    </citation>
    <scope>NUCLEOTIDE SEQUENCE [LARGE SCALE GENOMIC DNA]</scope>
    <source>
        <strain evidence="3 4">DSM 29007</strain>
    </source>
</reference>
<dbReference type="GO" id="GO:0005524">
    <property type="term" value="F:ATP binding"/>
    <property type="evidence" value="ECO:0007669"/>
    <property type="project" value="InterPro"/>
</dbReference>
<dbReference type="InterPro" id="IPR000719">
    <property type="entry name" value="Prot_kinase_dom"/>
</dbReference>
<dbReference type="InterPro" id="IPR050154">
    <property type="entry name" value="UbiB_kinase"/>
</dbReference>
<dbReference type="Pfam" id="PF03109">
    <property type="entry name" value="ABC1"/>
    <property type="match status" value="1"/>
</dbReference>
<dbReference type="EMBL" id="JACHIA010000001">
    <property type="protein sequence ID" value="MBB6068792.1"/>
    <property type="molecule type" value="Genomic_DNA"/>
</dbReference>
<keyword evidence="3" id="KW-0418">Kinase</keyword>